<name>A0A1I6HUQ5_9MICO</name>
<comment type="subcellular location">
    <subcellularLocation>
        <location evidence="1">Cell membrane</location>
        <topology evidence="1">Multi-pass membrane protein</topology>
    </subcellularLocation>
</comment>
<feature type="transmembrane region" description="Helical" evidence="7">
    <location>
        <begin position="296"/>
        <end position="317"/>
    </location>
</feature>
<keyword evidence="3 7" id="KW-0812">Transmembrane</keyword>
<dbReference type="Proteomes" id="UP000198877">
    <property type="component" value="Unassembled WGS sequence"/>
</dbReference>
<accession>A0A1I6HUQ5</accession>
<feature type="transmembrane region" description="Helical" evidence="7">
    <location>
        <begin position="609"/>
        <end position="634"/>
    </location>
</feature>
<protein>
    <submittedName>
        <fullName evidence="9">Putative copper resistance protein D</fullName>
    </submittedName>
</protein>
<feature type="transmembrane region" description="Helical" evidence="7">
    <location>
        <begin position="183"/>
        <end position="203"/>
    </location>
</feature>
<organism evidence="9 10">
    <name type="scientific">Microbacterium azadirachtae</name>
    <dbReference type="NCBI Taxonomy" id="582680"/>
    <lineage>
        <taxon>Bacteria</taxon>
        <taxon>Bacillati</taxon>
        <taxon>Actinomycetota</taxon>
        <taxon>Actinomycetes</taxon>
        <taxon>Micrococcales</taxon>
        <taxon>Microbacteriaceae</taxon>
        <taxon>Microbacterium</taxon>
    </lineage>
</organism>
<dbReference type="EMBL" id="FOYR01000002">
    <property type="protein sequence ID" value="SFR58175.1"/>
    <property type="molecule type" value="Genomic_DNA"/>
</dbReference>
<feature type="transmembrane region" description="Helical" evidence="7">
    <location>
        <begin position="158"/>
        <end position="176"/>
    </location>
</feature>
<dbReference type="GO" id="GO:0005886">
    <property type="term" value="C:plasma membrane"/>
    <property type="evidence" value="ECO:0007669"/>
    <property type="project" value="UniProtKB-SubCell"/>
</dbReference>
<evidence type="ECO:0000256" key="1">
    <source>
        <dbReference type="ARBA" id="ARBA00004651"/>
    </source>
</evidence>
<feature type="transmembrane region" description="Helical" evidence="7">
    <location>
        <begin position="493"/>
        <end position="516"/>
    </location>
</feature>
<feature type="compositionally biased region" description="Basic and acidic residues" evidence="6">
    <location>
        <begin position="251"/>
        <end position="267"/>
    </location>
</feature>
<dbReference type="InterPro" id="IPR008457">
    <property type="entry name" value="Cu-R_CopD_dom"/>
</dbReference>
<feature type="transmembrane region" description="Helical" evidence="7">
    <location>
        <begin position="215"/>
        <end position="235"/>
    </location>
</feature>
<evidence type="ECO:0000256" key="7">
    <source>
        <dbReference type="SAM" id="Phobius"/>
    </source>
</evidence>
<feature type="transmembrane region" description="Helical" evidence="7">
    <location>
        <begin position="34"/>
        <end position="55"/>
    </location>
</feature>
<feature type="region of interest" description="Disordered" evidence="6">
    <location>
        <begin position="241"/>
        <end position="279"/>
    </location>
</feature>
<feature type="transmembrane region" description="Helical" evidence="7">
    <location>
        <begin position="104"/>
        <end position="129"/>
    </location>
</feature>
<evidence type="ECO:0000256" key="5">
    <source>
        <dbReference type="ARBA" id="ARBA00023136"/>
    </source>
</evidence>
<evidence type="ECO:0000256" key="6">
    <source>
        <dbReference type="SAM" id="MobiDB-lite"/>
    </source>
</evidence>
<feature type="transmembrane region" description="Helical" evidence="7">
    <location>
        <begin position="580"/>
        <end position="597"/>
    </location>
</feature>
<dbReference type="GO" id="GO:0006825">
    <property type="term" value="P:copper ion transport"/>
    <property type="evidence" value="ECO:0007669"/>
    <property type="project" value="InterPro"/>
</dbReference>
<dbReference type="InterPro" id="IPR032694">
    <property type="entry name" value="CopC/D"/>
</dbReference>
<feature type="domain" description="Copper resistance protein D" evidence="8">
    <location>
        <begin position="288"/>
        <end position="384"/>
    </location>
</feature>
<evidence type="ECO:0000256" key="2">
    <source>
        <dbReference type="ARBA" id="ARBA00022475"/>
    </source>
</evidence>
<reference evidence="10" key="1">
    <citation type="submission" date="2016-10" db="EMBL/GenBank/DDBJ databases">
        <authorList>
            <person name="Varghese N."/>
            <person name="Submissions S."/>
        </authorList>
    </citation>
    <scope>NUCLEOTIDE SEQUENCE [LARGE SCALE GENOMIC DNA]</scope>
    <source>
        <strain evidence="10">CL127</strain>
    </source>
</reference>
<feature type="transmembrane region" description="Helical" evidence="7">
    <location>
        <begin position="363"/>
        <end position="384"/>
    </location>
</feature>
<feature type="transmembrane region" description="Helical" evidence="7">
    <location>
        <begin position="75"/>
        <end position="95"/>
    </location>
</feature>
<evidence type="ECO:0000256" key="4">
    <source>
        <dbReference type="ARBA" id="ARBA00022989"/>
    </source>
</evidence>
<feature type="transmembrane region" description="Helical" evidence="7">
    <location>
        <begin position="459"/>
        <end position="481"/>
    </location>
</feature>
<proteinExistence type="predicted"/>
<dbReference type="InterPro" id="IPR019108">
    <property type="entry name" value="Caa3_assmbl_CtaG-rel"/>
</dbReference>
<dbReference type="Pfam" id="PF09678">
    <property type="entry name" value="Caa3_CtaG"/>
    <property type="match status" value="1"/>
</dbReference>
<dbReference type="Pfam" id="PF05425">
    <property type="entry name" value="CopD"/>
    <property type="match status" value="1"/>
</dbReference>
<feature type="transmembrane region" description="Helical" evidence="7">
    <location>
        <begin position="323"/>
        <end position="343"/>
    </location>
</feature>
<feature type="compositionally biased region" description="Polar residues" evidence="6">
    <location>
        <begin position="13"/>
        <end position="23"/>
    </location>
</feature>
<feature type="transmembrane region" description="Helical" evidence="7">
    <location>
        <begin position="654"/>
        <end position="679"/>
    </location>
</feature>
<keyword evidence="5 7" id="KW-0472">Membrane</keyword>
<keyword evidence="2" id="KW-1003">Cell membrane</keyword>
<evidence type="ECO:0000259" key="8">
    <source>
        <dbReference type="Pfam" id="PF05425"/>
    </source>
</evidence>
<dbReference type="PANTHER" id="PTHR34820:SF4">
    <property type="entry name" value="INNER MEMBRANE PROTEIN YEBZ"/>
    <property type="match status" value="1"/>
</dbReference>
<sequence length="724" mass="76093">MNRPSSGVRPQPGTGSDRTALPSGSSTLRIAGPVILVGAAVLAVVAGLAFGGGAAPNLLLDPGPVVRWGLPVVKTLSNLGAAAMLGSLVLALFALRSGARSFEIALDTASIGAAVFTVASAVAGLFTFLQTLGVKLSAGPEFGAQLGRFLLELPLGQAWLMTVLAGAVITIAAFAFRGWTATLLTAVLAAVSFIPLATQGHAGDLSGHDAAVNSLLLHTIGAAVWIGGLLLLIVLRGSRSELSGAPKGAKGAKDEADRGSDSAERSPKTAKGAKGRASAPRGGVTFAAVVRRYSSLALVAYVVVAVSGVARSIVAVGDWAGMLTPYGGLIVAKAVVLILLGALGARYRTRLIPKLETSGSGPFWTLVLLELALMGIASGLAAALSRTPPPAGLEAPAVRTPAEILTGSALPPELTPIRWLTMWNLDLIWAVAAVLGVVLYLLGVRRLRARGDSWPIHRTVFWILGMAALVWVTGGAINAYQEYLFSVHMLGHMMLSMAIPLLLVSGSPVTLALRAIDKRGDGTRGGREWILWAVHSPFSRVVTNPFVAAAIFVLSLWAFYFTDLVRWAMTDHIGHEWMTMHFLISGYLFVLSLIGADPVPRRLPYAGRLITLIAVMATHAFFGMAIMMQSGLMVAEWFGAMGRTWGATPLQDQYVGGGVAWSVGEIPTLILAITVAIQWSRSDAKVQKRADRAADRSGDAELEEYNARLAELAEKDRRAAARGR</sequence>
<dbReference type="PANTHER" id="PTHR34820">
    <property type="entry name" value="INNER MEMBRANE PROTEIN YEBZ"/>
    <property type="match status" value="1"/>
</dbReference>
<feature type="region of interest" description="Disordered" evidence="6">
    <location>
        <begin position="1"/>
        <end position="23"/>
    </location>
</feature>
<evidence type="ECO:0000313" key="10">
    <source>
        <dbReference type="Proteomes" id="UP000198877"/>
    </source>
</evidence>
<dbReference type="AlphaFoldDB" id="A0A1I6HUQ5"/>
<keyword evidence="4 7" id="KW-1133">Transmembrane helix</keyword>
<evidence type="ECO:0000256" key="3">
    <source>
        <dbReference type="ARBA" id="ARBA00022692"/>
    </source>
</evidence>
<feature type="transmembrane region" description="Helical" evidence="7">
    <location>
        <begin position="537"/>
        <end position="560"/>
    </location>
</feature>
<feature type="transmembrane region" description="Helical" evidence="7">
    <location>
        <begin position="427"/>
        <end position="447"/>
    </location>
</feature>
<gene>
    <name evidence="9" type="ORF">SAMN04488591_2177</name>
</gene>
<evidence type="ECO:0000313" key="9">
    <source>
        <dbReference type="EMBL" id="SFR58175.1"/>
    </source>
</evidence>